<dbReference type="EMBL" id="CAJNOM010000512">
    <property type="protein sequence ID" value="CAF1478295.1"/>
    <property type="molecule type" value="Genomic_DNA"/>
</dbReference>
<dbReference type="Proteomes" id="UP000663877">
    <property type="component" value="Unassembled WGS sequence"/>
</dbReference>
<dbReference type="EMBL" id="CAJNOM010000517">
    <property type="protein sequence ID" value="CAF1480904.1"/>
    <property type="molecule type" value="Genomic_DNA"/>
</dbReference>
<gene>
    <name evidence="2" type="ORF">BJG266_LOCUS8224</name>
    <name evidence="3" type="ORF">QVE165_LOCUS42060</name>
    <name evidence="4" type="ORF">QVE165_LOCUS42227</name>
</gene>
<evidence type="ECO:0000313" key="6">
    <source>
        <dbReference type="Proteomes" id="UP000663877"/>
    </source>
</evidence>
<evidence type="ECO:0000313" key="4">
    <source>
        <dbReference type="EMBL" id="CAF1480904.1"/>
    </source>
</evidence>
<comment type="caution">
    <text evidence="2">The sequence shown here is derived from an EMBL/GenBank/DDBJ whole genome shotgun (WGS) entry which is preliminary data.</text>
</comment>
<organism evidence="2 6">
    <name type="scientific">Adineta steineri</name>
    <dbReference type="NCBI Taxonomy" id="433720"/>
    <lineage>
        <taxon>Eukaryota</taxon>
        <taxon>Metazoa</taxon>
        <taxon>Spiralia</taxon>
        <taxon>Gnathifera</taxon>
        <taxon>Rotifera</taxon>
        <taxon>Eurotatoria</taxon>
        <taxon>Bdelloidea</taxon>
        <taxon>Adinetida</taxon>
        <taxon>Adinetidae</taxon>
        <taxon>Adineta</taxon>
    </lineage>
</organism>
<keyword evidence="5" id="KW-1185">Reference proteome</keyword>
<accession>A0A813WNK2</accession>
<proteinExistence type="predicted"/>
<dbReference type="AlphaFoldDB" id="A0A813WNK2"/>
<dbReference type="Proteomes" id="UP000663832">
    <property type="component" value="Unassembled WGS sequence"/>
</dbReference>
<evidence type="ECO:0000313" key="2">
    <source>
        <dbReference type="EMBL" id="CAF0858066.1"/>
    </source>
</evidence>
<feature type="transmembrane region" description="Helical" evidence="1">
    <location>
        <begin position="152"/>
        <end position="170"/>
    </location>
</feature>
<sequence length="225" mass="25832">MLVQMQDIDHIWDPASLPGNGTRPWRSHRPNLLSNSVLINFCFFDSHFGSINNRFFLLISVEKMAIASNRESIIISKTNDQFDTNYPNSLSGIINEFEYQRSISNINQVAGKSICSTFTIWIIVIVGIFYLTFNLTMAFSNPTFGRNIDPRIFFIFLLVCNIPAAILNLIREAKLSKVINQESEKYARRLPISCTWRLGASSLNHLCQETVRPIIPLLLNHFQFR</sequence>
<keyword evidence="1" id="KW-0812">Transmembrane</keyword>
<evidence type="ECO:0000313" key="3">
    <source>
        <dbReference type="EMBL" id="CAF1478295.1"/>
    </source>
</evidence>
<evidence type="ECO:0000256" key="1">
    <source>
        <dbReference type="SAM" id="Phobius"/>
    </source>
</evidence>
<keyword evidence="1" id="KW-0472">Membrane</keyword>
<evidence type="ECO:0000313" key="5">
    <source>
        <dbReference type="Proteomes" id="UP000663832"/>
    </source>
</evidence>
<feature type="transmembrane region" description="Helical" evidence="1">
    <location>
        <begin position="109"/>
        <end position="132"/>
    </location>
</feature>
<protein>
    <submittedName>
        <fullName evidence="2">Uncharacterized protein</fullName>
    </submittedName>
</protein>
<keyword evidence="1" id="KW-1133">Transmembrane helix</keyword>
<reference evidence="2" key="1">
    <citation type="submission" date="2021-02" db="EMBL/GenBank/DDBJ databases">
        <authorList>
            <person name="Nowell W R."/>
        </authorList>
    </citation>
    <scope>NUCLEOTIDE SEQUENCE</scope>
</reference>
<dbReference type="EMBL" id="CAJNOI010000025">
    <property type="protein sequence ID" value="CAF0858066.1"/>
    <property type="molecule type" value="Genomic_DNA"/>
</dbReference>
<name>A0A813WNK2_9BILA</name>